<dbReference type="EMBL" id="CATQJL010000001">
    <property type="protein sequence ID" value="CAJ0590853.1"/>
    <property type="molecule type" value="Genomic_DNA"/>
</dbReference>
<accession>A0AA36DNI8</accession>
<feature type="signal peptide" evidence="1">
    <location>
        <begin position="1"/>
        <end position="22"/>
    </location>
</feature>
<dbReference type="Proteomes" id="UP001176961">
    <property type="component" value="Unassembled WGS sequence"/>
</dbReference>
<proteinExistence type="predicted"/>
<evidence type="ECO:0000313" key="3">
    <source>
        <dbReference type="Proteomes" id="UP001176961"/>
    </source>
</evidence>
<sequence>MSLRFILKILLALSVTCNGARAERFCHDDIYRLTWEAQKELTTYFTLERRRLGLRTEATWSTHFEYIGRLCFEKLTHDSNGIRLECSLNRQLLGIWLNWHGAAEALDVRVTTIRGRKTVR</sequence>
<organism evidence="2 3">
    <name type="scientific">Cylicocyclus nassatus</name>
    <name type="common">Nematode worm</name>
    <dbReference type="NCBI Taxonomy" id="53992"/>
    <lineage>
        <taxon>Eukaryota</taxon>
        <taxon>Metazoa</taxon>
        <taxon>Ecdysozoa</taxon>
        <taxon>Nematoda</taxon>
        <taxon>Chromadorea</taxon>
        <taxon>Rhabditida</taxon>
        <taxon>Rhabditina</taxon>
        <taxon>Rhabditomorpha</taxon>
        <taxon>Strongyloidea</taxon>
        <taxon>Strongylidae</taxon>
        <taxon>Cylicocyclus</taxon>
    </lineage>
</organism>
<keyword evidence="3" id="KW-1185">Reference proteome</keyword>
<keyword evidence="1" id="KW-0732">Signal</keyword>
<comment type="caution">
    <text evidence="2">The sequence shown here is derived from an EMBL/GenBank/DDBJ whole genome shotgun (WGS) entry which is preliminary data.</text>
</comment>
<name>A0AA36DNI8_CYLNA</name>
<protein>
    <submittedName>
        <fullName evidence="2">Uncharacterized protein</fullName>
    </submittedName>
</protein>
<reference evidence="2" key="1">
    <citation type="submission" date="2023-07" db="EMBL/GenBank/DDBJ databases">
        <authorList>
            <consortium name="CYATHOMIX"/>
        </authorList>
    </citation>
    <scope>NUCLEOTIDE SEQUENCE</scope>
    <source>
        <strain evidence="2">N/A</strain>
    </source>
</reference>
<evidence type="ECO:0000256" key="1">
    <source>
        <dbReference type="SAM" id="SignalP"/>
    </source>
</evidence>
<evidence type="ECO:0000313" key="2">
    <source>
        <dbReference type="EMBL" id="CAJ0590853.1"/>
    </source>
</evidence>
<gene>
    <name evidence="2" type="ORF">CYNAS_LOCUS2836</name>
</gene>
<dbReference type="AlphaFoldDB" id="A0AA36DNI8"/>
<feature type="chain" id="PRO_5041468654" evidence="1">
    <location>
        <begin position="23"/>
        <end position="120"/>
    </location>
</feature>